<keyword evidence="4 10" id="KW-1134">Transmembrane beta strand</keyword>
<accession>A0A3N0V056</accession>
<dbReference type="Gene3D" id="2.170.130.10">
    <property type="entry name" value="TonB-dependent receptor, plug domain"/>
    <property type="match status" value="1"/>
</dbReference>
<organism evidence="15 16">
    <name type="scientific">Pseudomethylobacillus aquaticus</name>
    <dbReference type="NCBI Taxonomy" id="2676064"/>
    <lineage>
        <taxon>Bacteria</taxon>
        <taxon>Pseudomonadati</taxon>
        <taxon>Pseudomonadota</taxon>
        <taxon>Betaproteobacteria</taxon>
        <taxon>Nitrosomonadales</taxon>
        <taxon>Methylophilaceae</taxon>
        <taxon>Pseudomethylobacillus</taxon>
    </lineage>
</organism>
<evidence type="ECO:0000256" key="3">
    <source>
        <dbReference type="ARBA" id="ARBA00022448"/>
    </source>
</evidence>
<evidence type="ECO:0000256" key="1">
    <source>
        <dbReference type="ARBA" id="ARBA00004571"/>
    </source>
</evidence>
<proteinExistence type="inferred from homology"/>
<comment type="subcellular location">
    <subcellularLocation>
        <location evidence="1 10">Cell outer membrane</location>
        <topology evidence="1 10">Multi-pass membrane protein</topology>
    </subcellularLocation>
</comment>
<dbReference type="InterPro" id="IPR036942">
    <property type="entry name" value="Beta-barrel_TonB_sf"/>
</dbReference>
<evidence type="ECO:0000259" key="13">
    <source>
        <dbReference type="Pfam" id="PF00593"/>
    </source>
</evidence>
<evidence type="ECO:0000256" key="7">
    <source>
        <dbReference type="ARBA" id="ARBA00023136"/>
    </source>
</evidence>
<dbReference type="AlphaFoldDB" id="A0A3N0V056"/>
<evidence type="ECO:0000256" key="11">
    <source>
        <dbReference type="RuleBase" id="RU003357"/>
    </source>
</evidence>
<keyword evidence="6 11" id="KW-0798">TonB box</keyword>
<dbReference type="GO" id="GO:0044718">
    <property type="term" value="P:siderophore transmembrane transport"/>
    <property type="evidence" value="ECO:0007669"/>
    <property type="project" value="TreeGrafter"/>
</dbReference>
<evidence type="ECO:0000256" key="10">
    <source>
        <dbReference type="PROSITE-ProRule" id="PRU01360"/>
    </source>
</evidence>
<feature type="chain" id="PRO_5018213920" evidence="12">
    <location>
        <begin position="34"/>
        <end position="724"/>
    </location>
</feature>
<dbReference type="InterPro" id="IPR000531">
    <property type="entry name" value="Beta-barrel_TonB"/>
</dbReference>
<gene>
    <name evidence="15" type="ORF">ED236_08660</name>
</gene>
<dbReference type="Pfam" id="PF07715">
    <property type="entry name" value="Plug"/>
    <property type="match status" value="1"/>
</dbReference>
<evidence type="ECO:0000256" key="9">
    <source>
        <dbReference type="ARBA" id="ARBA00023237"/>
    </source>
</evidence>
<dbReference type="InterPro" id="IPR012910">
    <property type="entry name" value="Plug_dom"/>
</dbReference>
<dbReference type="PANTHER" id="PTHR30069">
    <property type="entry name" value="TONB-DEPENDENT OUTER MEMBRANE RECEPTOR"/>
    <property type="match status" value="1"/>
</dbReference>
<evidence type="ECO:0000256" key="2">
    <source>
        <dbReference type="ARBA" id="ARBA00009810"/>
    </source>
</evidence>
<feature type="signal peptide" evidence="12">
    <location>
        <begin position="1"/>
        <end position="33"/>
    </location>
</feature>
<sequence length="724" mass="77088">MKHPYTPVTLSPARTSIALAVSLALASPGLFYAGSLAAEEIKPTTTKPTAQDKKPATGPAIQLAPVAVTANPLGVDSDEMVVPVAVLNGRELSLKRESTLGETLDGIPGVSASSFGPNASRPVIRGLDGDRIRILQNGLGVLDASSLSFDHAVAVDPIIIEQIDVVRGPAALLYGGSAVGGVVNAIDHRIPKQAIDGVTGRGEVSAGGADSRRNAAVVLDAGNGLFTIHADAYTRKTDDLDIPGFAVSSRKSRADGTVRENRGKLVNSDAQADGGAIGGSLNFENGYAGMSFSTFNNEYGTVAEPGVRIVQKSDRWDAATEFTDLGTVIKGIKLKLAHTDYQHQELEDGAVGTTFANKGVEGSLEATHGNIGRMTGVIGYQVQNSRFSALGDEAFVPSNTTKSQALYLYEELPINLLNRDALKLSFGARTEVVNVDSAGGGRFGPADENRFRPNSYSAGALFAIDQQWSISSNLSHNERAPSYFELYANGPHLATGQFELGDGELNKEVANGIDAQLRWKSGNNSFSVGTYYTRFRNFISLANTGNNRGLDGELNPVDADNDGVADGSGEEILPEASFLAVPAVFRGVEAEGKFRIYEQAGALDMRLRGDYVRATNRDTGEALPRIAPLRVGVGLDYSLNRFGARVDLLRAFNQGRTADNELATDGYTRLDATLTYRLPTSFTLEAFAKARNLLDDEIREHTSFLKDISMSGGRAVVFGLRGEF</sequence>
<reference evidence="15 16" key="1">
    <citation type="submission" date="2018-10" db="EMBL/GenBank/DDBJ databases">
        <authorList>
            <person name="Chen W.-M."/>
        </authorList>
    </citation>
    <scope>NUCLEOTIDE SEQUENCE [LARGE SCALE GENOMIC DNA]</scope>
    <source>
        <strain evidence="15 16">H-5</strain>
    </source>
</reference>
<evidence type="ECO:0000259" key="14">
    <source>
        <dbReference type="Pfam" id="PF07715"/>
    </source>
</evidence>
<dbReference type="InterPro" id="IPR039426">
    <property type="entry name" value="TonB-dep_rcpt-like"/>
</dbReference>
<evidence type="ECO:0000256" key="8">
    <source>
        <dbReference type="ARBA" id="ARBA00023170"/>
    </source>
</evidence>
<keyword evidence="7 10" id="KW-0472">Membrane</keyword>
<keyword evidence="5 10" id="KW-0812">Transmembrane</keyword>
<dbReference type="PANTHER" id="PTHR30069:SF40">
    <property type="entry name" value="TONB-DEPENDENT RECEPTOR NMB0964-RELATED"/>
    <property type="match status" value="1"/>
</dbReference>
<dbReference type="GO" id="GO:0009279">
    <property type="term" value="C:cell outer membrane"/>
    <property type="evidence" value="ECO:0007669"/>
    <property type="project" value="UniProtKB-SubCell"/>
</dbReference>
<dbReference type="Gene3D" id="2.40.170.20">
    <property type="entry name" value="TonB-dependent receptor, beta-barrel domain"/>
    <property type="match status" value="1"/>
</dbReference>
<dbReference type="Pfam" id="PF00593">
    <property type="entry name" value="TonB_dep_Rec_b-barrel"/>
    <property type="match status" value="1"/>
</dbReference>
<comment type="caution">
    <text evidence="15">The sequence shown here is derived from an EMBL/GenBank/DDBJ whole genome shotgun (WGS) entry which is preliminary data.</text>
</comment>
<dbReference type="InterPro" id="IPR037066">
    <property type="entry name" value="Plug_dom_sf"/>
</dbReference>
<dbReference type="PROSITE" id="PS52016">
    <property type="entry name" value="TONB_DEPENDENT_REC_3"/>
    <property type="match status" value="1"/>
</dbReference>
<evidence type="ECO:0000256" key="4">
    <source>
        <dbReference type="ARBA" id="ARBA00022452"/>
    </source>
</evidence>
<feature type="domain" description="TonB-dependent receptor plug" evidence="14">
    <location>
        <begin position="80"/>
        <end position="182"/>
    </location>
</feature>
<feature type="domain" description="TonB-dependent receptor-like beta-barrel" evidence="13">
    <location>
        <begin position="232"/>
        <end position="693"/>
    </location>
</feature>
<dbReference type="GO" id="GO:0015344">
    <property type="term" value="F:siderophore uptake transmembrane transporter activity"/>
    <property type="evidence" value="ECO:0007669"/>
    <property type="project" value="TreeGrafter"/>
</dbReference>
<keyword evidence="12" id="KW-0732">Signal</keyword>
<dbReference type="EMBL" id="RJVP01000004">
    <property type="protein sequence ID" value="ROH85924.1"/>
    <property type="molecule type" value="Genomic_DNA"/>
</dbReference>
<keyword evidence="16" id="KW-1185">Reference proteome</keyword>
<evidence type="ECO:0000256" key="6">
    <source>
        <dbReference type="ARBA" id="ARBA00023077"/>
    </source>
</evidence>
<comment type="similarity">
    <text evidence="2 10 11">Belongs to the TonB-dependent receptor family.</text>
</comment>
<evidence type="ECO:0000256" key="12">
    <source>
        <dbReference type="SAM" id="SignalP"/>
    </source>
</evidence>
<dbReference type="Proteomes" id="UP000275137">
    <property type="component" value="Unassembled WGS sequence"/>
</dbReference>
<keyword evidence="8 15" id="KW-0675">Receptor</keyword>
<protein>
    <submittedName>
        <fullName evidence="15">TonB-dependent receptor</fullName>
    </submittedName>
</protein>
<name>A0A3N0V056_9PROT</name>
<evidence type="ECO:0000313" key="16">
    <source>
        <dbReference type="Proteomes" id="UP000275137"/>
    </source>
</evidence>
<evidence type="ECO:0000256" key="5">
    <source>
        <dbReference type="ARBA" id="ARBA00022692"/>
    </source>
</evidence>
<dbReference type="SUPFAM" id="SSF56935">
    <property type="entry name" value="Porins"/>
    <property type="match status" value="1"/>
</dbReference>
<evidence type="ECO:0000313" key="15">
    <source>
        <dbReference type="EMBL" id="ROH85924.1"/>
    </source>
</evidence>
<keyword evidence="3 10" id="KW-0813">Transport</keyword>
<keyword evidence="9 10" id="KW-0998">Cell outer membrane</keyword>